<dbReference type="Proteomes" id="UP000494256">
    <property type="component" value="Unassembled WGS sequence"/>
</dbReference>
<evidence type="ECO:0000313" key="4">
    <source>
        <dbReference type="Proteomes" id="UP000494256"/>
    </source>
</evidence>
<feature type="coiled-coil region" evidence="1">
    <location>
        <begin position="27"/>
        <end position="54"/>
    </location>
</feature>
<dbReference type="OrthoDB" id="8194213at2759"/>
<accession>A0A8S0ZV35</accession>
<evidence type="ECO:0000313" key="3">
    <source>
        <dbReference type="EMBL" id="CAB3237908.1"/>
    </source>
</evidence>
<dbReference type="AlphaFoldDB" id="A0A8S0ZV35"/>
<reference evidence="3 4" key="1">
    <citation type="submission" date="2020-04" db="EMBL/GenBank/DDBJ databases">
        <authorList>
            <person name="Wallbank WR R."/>
            <person name="Pardo Diaz C."/>
            <person name="Kozak K."/>
            <person name="Martin S."/>
            <person name="Jiggins C."/>
            <person name="Moest M."/>
            <person name="Warren A I."/>
            <person name="Byers J.R.P. K."/>
            <person name="Montejo-Kovacevich G."/>
            <person name="Yen C E."/>
        </authorList>
    </citation>
    <scope>NUCLEOTIDE SEQUENCE [LARGE SCALE GENOMIC DNA]</scope>
</reference>
<comment type="caution">
    <text evidence="3">The sequence shown here is derived from an EMBL/GenBank/DDBJ whole genome shotgun (WGS) entry which is preliminary data.</text>
</comment>
<sequence>MFNSIIYFPRIPSRRRHRGDGEEDRLHEEYRRARKTLKLAISRAKEEKRQEMLEGLNRDPWGRPYRAVRQKLRASGPPPYGDSPAQLPARSG</sequence>
<keyword evidence="1" id="KW-0175">Coiled coil</keyword>
<proteinExistence type="predicted"/>
<name>A0A8S0ZV35_ARCPL</name>
<gene>
    <name evidence="3" type="ORF">APLA_LOCUS7945</name>
</gene>
<evidence type="ECO:0000256" key="1">
    <source>
        <dbReference type="SAM" id="Coils"/>
    </source>
</evidence>
<organism evidence="3 4">
    <name type="scientific">Arctia plantaginis</name>
    <name type="common">Wood tiger moth</name>
    <name type="synonym">Phalaena plantaginis</name>
    <dbReference type="NCBI Taxonomy" id="874455"/>
    <lineage>
        <taxon>Eukaryota</taxon>
        <taxon>Metazoa</taxon>
        <taxon>Ecdysozoa</taxon>
        <taxon>Arthropoda</taxon>
        <taxon>Hexapoda</taxon>
        <taxon>Insecta</taxon>
        <taxon>Pterygota</taxon>
        <taxon>Neoptera</taxon>
        <taxon>Endopterygota</taxon>
        <taxon>Lepidoptera</taxon>
        <taxon>Glossata</taxon>
        <taxon>Ditrysia</taxon>
        <taxon>Noctuoidea</taxon>
        <taxon>Erebidae</taxon>
        <taxon>Arctiinae</taxon>
        <taxon>Arctia</taxon>
    </lineage>
</organism>
<feature type="region of interest" description="Disordered" evidence="2">
    <location>
        <begin position="55"/>
        <end position="92"/>
    </location>
</feature>
<protein>
    <submittedName>
        <fullName evidence="3">Uncharacterized protein</fullName>
    </submittedName>
</protein>
<evidence type="ECO:0000256" key="2">
    <source>
        <dbReference type="SAM" id="MobiDB-lite"/>
    </source>
</evidence>
<dbReference type="EMBL" id="CADEBD010000304">
    <property type="protein sequence ID" value="CAB3237908.1"/>
    <property type="molecule type" value="Genomic_DNA"/>
</dbReference>